<feature type="compositionally biased region" description="Gly residues" evidence="1">
    <location>
        <begin position="90"/>
        <end position="104"/>
    </location>
</feature>
<dbReference type="InterPro" id="IPR025645">
    <property type="entry name" value="DUF4349"/>
</dbReference>
<keyword evidence="2" id="KW-0472">Membrane</keyword>
<dbReference type="EMBL" id="JMQA01000022">
    <property type="protein sequence ID" value="KFN09479.1"/>
    <property type="molecule type" value="Genomic_DNA"/>
</dbReference>
<reference evidence="4 5" key="1">
    <citation type="submission" date="2014-04" db="EMBL/GenBank/DDBJ databases">
        <authorList>
            <person name="Bishop-Lilly K.A."/>
            <person name="Broomall S.M."/>
            <person name="Chain P.S."/>
            <person name="Chertkov O."/>
            <person name="Coyne S.R."/>
            <person name="Daligault H.E."/>
            <person name="Davenport K.W."/>
            <person name="Erkkila T."/>
            <person name="Frey K.G."/>
            <person name="Gibbons H.S."/>
            <person name="Gu W."/>
            <person name="Jaissle J."/>
            <person name="Johnson S.L."/>
            <person name="Koroleva G.I."/>
            <person name="Ladner J.T."/>
            <person name="Lo C.-C."/>
            <person name="Minogue T.D."/>
            <person name="Munk C."/>
            <person name="Palacios G.F."/>
            <person name="Redden C.L."/>
            <person name="Rosenzweig C.N."/>
            <person name="Scholz M.B."/>
            <person name="Teshima H."/>
            <person name="Xu Y."/>
        </authorList>
    </citation>
    <scope>NUCLEOTIDE SEQUENCE [LARGE SCALE GENOMIC DNA]</scope>
    <source>
        <strain evidence="4 5">8244</strain>
    </source>
</reference>
<comment type="caution">
    <text evidence="4">The sequence shown here is derived from an EMBL/GenBank/DDBJ whole genome shotgun (WGS) entry which is preliminary data.</text>
</comment>
<feature type="transmembrane region" description="Helical" evidence="2">
    <location>
        <begin position="323"/>
        <end position="348"/>
    </location>
</feature>
<dbReference type="RefSeq" id="WP_051985391.1">
    <property type="nucleotide sequence ID" value="NZ_JAKOBR010000152.1"/>
</dbReference>
<dbReference type="STRING" id="44252.DJ90_3279"/>
<evidence type="ECO:0000259" key="3">
    <source>
        <dbReference type="Pfam" id="PF14257"/>
    </source>
</evidence>
<accession>A0A090ZDU6</accession>
<evidence type="ECO:0000313" key="5">
    <source>
        <dbReference type="Proteomes" id="UP000029278"/>
    </source>
</evidence>
<keyword evidence="2" id="KW-0812">Transmembrane</keyword>
<sequence length="468" mass="49448">MGKWCKKIAVLGAVILGLWLLGGCGNASDNSGSASQSMENALPAADMAVGDQASNEAADGGMGLGGARSTDKSVAEKSDAADGTEEAESSGGGAGSSAGAGEGGRTANAAAGAGQTSPGFQGATADTGFNKKLIYRANVAMEVEDYAKAQSEIRNLVTLTGGYIVEFSENQSQHELGGNFILKVPAAGFSPFLDKLEQLKLKSMQRTIQGQDVSEEYVDLESRLKVKEAMEARYLKFVEEATQTSQLVKFVNELERIQTEIEQIKGRMRYIDSNVAYSTVEIRLYQPEQAGSAMAEGDEPPLLERAKQALTGSIEVLSLILQWLIVLLAGALPVIAIAAVIVVPLWLLRRRQAQNRAAQREAWKQANGMQTNAMLANGMAVQARPNEAQVPQEPATQTAPAQTPAEQSAGSQVPLSQEPAPQAPSLQVPPPQDPAQQAPASQVRAPQEPVSREAAGMDVPPKTPDKPE</sequence>
<dbReference type="AlphaFoldDB" id="A0A090ZDU6"/>
<feature type="compositionally biased region" description="Basic and acidic residues" evidence="1">
    <location>
        <begin position="69"/>
        <end position="80"/>
    </location>
</feature>
<dbReference type="PATRIC" id="fig|44252.3.peg.2419"/>
<dbReference type="Proteomes" id="UP000029278">
    <property type="component" value="Unassembled WGS sequence"/>
</dbReference>
<dbReference type="GeneID" id="77006614"/>
<protein>
    <recommendedName>
        <fullName evidence="3">DUF4349 domain-containing protein</fullName>
    </recommendedName>
</protein>
<keyword evidence="5" id="KW-1185">Reference proteome</keyword>
<evidence type="ECO:0000256" key="1">
    <source>
        <dbReference type="SAM" id="MobiDB-lite"/>
    </source>
</evidence>
<name>A0A090ZDU6_PAEMA</name>
<feature type="domain" description="DUF4349" evidence="3">
    <location>
        <begin position="132"/>
        <end position="346"/>
    </location>
</feature>
<feature type="region of interest" description="Disordered" evidence="1">
    <location>
        <begin position="54"/>
        <end position="123"/>
    </location>
</feature>
<evidence type="ECO:0000313" key="4">
    <source>
        <dbReference type="EMBL" id="KFN09479.1"/>
    </source>
</evidence>
<organism evidence="4 5">
    <name type="scientific">Paenibacillus macerans</name>
    <name type="common">Bacillus macerans</name>
    <dbReference type="NCBI Taxonomy" id="44252"/>
    <lineage>
        <taxon>Bacteria</taxon>
        <taxon>Bacillati</taxon>
        <taxon>Bacillota</taxon>
        <taxon>Bacilli</taxon>
        <taxon>Bacillales</taxon>
        <taxon>Paenibacillaceae</taxon>
        <taxon>Paenibacillus</taxon>
    </lineage>
</organism>
<keyword evidence="2" id="KW-1133">Transmembrane helix</keyword>
<dbReference type="HOGENOM" id="CLU_046535_2_0_9"/>
<evidence type="ECO:0000256" key="2">
    <source>
        <dbReference type="SAM" id="Phobius"/>
    </source>
</evidence>
<feature type="compositionally biased region" description="Low complexity" evidence="1">
    <location>
        <begin position="105"/>
        <end position="114"/>
    </location>
</feature>
<dbReference type="PROSITE" id="PS51257">
    <property type="entry name" value="PROKAR_LIPOPROTEIN"/>
    <property type="match status" value="1"/>
</dbReference>
<feature type="region of interest" description="Disordered" evidence="1">
    <location>
        <begin position="382"/>
        <end position="468"/>
    </location>
</feature>
<dbReference type="Pfam" id="PF14257">
    <property type="entry name" value="DUF4349"/>
    <property type="match status" value="1"/>
</dbReference>
<feature type="compositionally biased region" description="Low complexity" evidence="1">
    <location>
        <begin position="391"/>
        <end position="407"/>
    </location>
</feature>
<gene>
    <name evidence="4" type="ORF">DJ90_3279</name>
</gene>
<proteinExistence type="predicted"/>